<evidence type="ECO:0000313" key="2">
    <source>
        <dbReference type="Proteomes" id="UP001430377"/>
    </source>
</evidence>
<comment type="caution">
    <text evidence="1">The sequence shown here is derived from an EMBL/GenBank/DDBJ whole genome shotgun (WGS) entry which is preliminary data.</text>
</comment>
<proteinExistence type="predicted"/>
<keyword evidence="2" id="KW-1185">Reference proteome</keyword>
<sequence length="63" mass="7191">MSDLEDYVDVRELHPACVLLPCRYESCDNERWVCGPGSDREYTVCPDCGPDVEGLRNTTRVRV</sequence>
<dbReference type="RefSeq" id="WP_220620646.1">
    <property type="nucleotide sequence ID" value="NZ_RKLR01000019.1"/>
</dbReference>
<gene>
    <name evidence="1" type="ORF">EGH21_22475</name>
</gene>
<evidence type="ECO:0008006" key="3">
    <source>
        <dbReference type="Google" id="ProtNLM"/>
    </source>
</evidence>
<protein>
    <recommendedName>
        <fullName evidence="3">Small CPxCG-related zinc finger protein</fullName>
    </recommendedName>
</protein>
<evidence type="ECO:0000313" key="1">
    <source>
        <dbReference type="EMBL" id="MBX0325787.1"/>
    </source>
</evidence>
<dbReference type="Proteomes" id="UP001430377">
    <property type="component" value="Unassembled WGS sequence"/>
</dbReference>
<dbReference type="EMBL" id="RKLR01000019">
    <property type="protein sequence ID" value="MBX0325787.1"/>
    <property type="molecule type" value="Genomic_DNA"/>
</dbReference>
<accession>A0AAW4PXA9</accession>
<name>A0AAW4PXA9_9EURY</name>
<organism evidence="1 2">
    <name type="scientific">Haloarcula rubra</name>
    <dbReference type="NCBI Taxonomy" id="2487747"/>
    <lineage>
        <taxon>Archaea</taxon>
        <taxon>Methanobacteriati</taxon>
        <taxon>Methanobacteriota</taxon>
        <taxon>Stenosarchaea group</taxon>
        <taxon>Halobacteria</taxon>
        <taxon>Halobacteriales</taxon>
        <taxon>Haloarculaceae</taxon>
        <taxon>Haloarcula</taxon>
    </lineage>
</organism>
<reference evidence="1 2" key="1">
    <citation type="submission" date="2021-06" db="EMBL/GenBank/DDBJ databases">
        <title>Halomicroarcula sp. a new haloarchaeum isolated from saline soil.</title>
        <authorList>
            <person name="Duran-Viseras A."/>
            <person name="Sanchez-Porro C."/>
            <person name="Ventosa A."/>
        </authorList>
    </citation>
    <scope>NUCLEOTIDE SEQUENCE [LARGE SCALE GENOMIC DNA]</scope>
    <source>
        <strain evidence="1 2">F13</strain>
    </source>
</reference>
<dbReference type="AlphaFoldDB" id="A0AAW4PXA9"/>